<organism evidence="3 4">
    <name type="scientific">Panicum miliaceum</name>
    <name type="common">Proso millet</name>
    <name type="synonym">Broomcorn millet</name>
    <dbReference type="NCBI Taxonomy" id="4540"/>
    <lineage>
        <taxon>Eukaryota</taxon>
        <taxon>Viridiplantae</taxon>
        <taxon>Streptophyta</taxon>
        <taxon>Embryophyta</taxon>
        <taxon>Tracheophyta</taxon>
        <taxon>Spermatophyta</taxon>
        <taxon>Magnoliopsida</taxon>
        <taxon>Liliopsida</taxon>
        <taxon>Poales</taxon>
        <taxon>Poaceae</taxon>
        <taxon>PACMAD clade</taxon>
        <taxon>Panicoideae</taxon>
        <taxon>Panicodae</taxon>
        <taxon>Paniceae</taxon>
        <taxon>Panicinae</taxon>
        <taxon>Panicum</taxon>
        <taxon>Panicum sect. Panicum</taxon>
    </lineage>
</organism>
<accession>A0A3L6S0A3</accession>
<protein>
    <recommendedName>
        <fullName evidence="2">DUF8204 domain-containing protein</fullName>
    </recommendedName>
</protein>
<dbReference type="PANTHER" id="PTHR34566:SF2">
    <property type="entry name" value="ALTERED INHERITANCE OF MITOCHONDRIA PROTEIN"/>
    <property type="match status" value="1"/>
</dbReference>
<feature type="region of interest" description="Disordered" evidence="1">
    <location>
        <begin position="56"/>
        <end position="101"/>
    </location>
</feature>
<dbReference type="Pfam" id="PF26631">
    <property type="entry name" value="DUF8204"/>
    <property type="match status" value="1"/>
</dbReference>
<name>A0A3L6S0A3_PANMI</name>
<proteinExistence type="predicted"/>
<dbReference type="Proteomes" id="UP000275267">
    <property type="component" value="Unassembled WGS sequence"/>
</dbReference>
<keyword evidence="4" id="KW-1185">Reference proteome</keyword>
<dbReference type="InterPro" id="IPR058517">
    <property type="entry name" value="DUF8204"/>
</dbReference>
<sequence>MVEETRHAPSCTHHHRTPHLFLEIAGSENENGVTQTENGVGSNFIPVHAATAAASPIRPFRRGSPCRTPAAMERAGGEAGAPTPPVPPAAAAAGAGGGAAKGRSCKGCLFYSSVLRSRARGPVCVGITRALPQVSERMIGEIELEVIQEGRNLSDFKYACVGYSIYLDDKETSMGVHEKKAHAQLPVCVGVELLADRRAPVNKAPPYNKKEAPQPHRYKPGHAGDDFLTKFQRNAGLVANGVVKNLNKVGTYIKDTMGDMMYPDRKRPK</sequence>
<dbReference type="EMBL" id="PQIB02000006">
    <property type="protein sequence ID" value="RLN12641.1"/>
    <property type="molecule type" value="Genomic_DNA"/>
</dbReference>
<evidence type="ECO:0000256" key="1">
    <source>
        <dbReference type="SAM" id="MobiDB-lite"/>
    </source>
</evidence>
<dbReference type="OrthoDB" id="510712at2759"/>
<dbReference type="STRING" id="4540.A0A3L6S0A3"/>
<dbReference type="PANTHER" id="PTHR34566">
    <property type="entry name" value="ALTERED INHERITANCE OF MITOCHONDRIA PROTEIN"/>
    <property type="match status" value="1"/>
</dbReference>
<comment type="caution">
    <text evidence="3">The sequence shown here is derived from an EMBL/GenBank/DDBJ whole genome shotgun (WGS) entry which is preliminary data.</text>
</comment>
<evidence type="ECO:0000313" key="4">
    <source>
        <dbReference type="Proteomes" id="UP000275267"/>
    </source>
</evidence>
<evidence type="ECO:0000259" key="2">
    <source>
        <dbReference type="Pfam" id="PF26631"/>
    </source>
</evidence>
<feature type="domain" description="DUF8204" evidence="2">
    <location>
        <begin position="101"/>
        <end position="194"/>
    </location>
</feature>
<reference evidence="4" key="1">
    <citation type="journal article" date="2019" name="Nat. Commun.">
        <title>The genome of broomcorn millet.</title>
        <authorList>
            <person name="Zou C."/>
            <person name="Miki D."/>
            <person name="Li D."/>
            <person name="Tang Q."/>
            <person name="Xiao L."/>
            <person name="Rajput S."/>
            <person name="Deng P."/>
            <person name="Jia W."/>
            <person name="Huang R."/>
            <person name="Zhang M."/>
            <person name="Sun Y."/>
            <person name="Hu J."/>
            <person name="Fu X."/>
            <person name="Schnable P.S."/>
            <person name="Li F."/>
            <person name="Zhang H."/>
            <person name="Feng B."/>
            <person name="Zhu X."/>
            <person name="Liu R."/>
            <person name="Schnable J.C."/>
            <person name="Zhu J.-K."/>
            <person name="Zhang H."/>
        </authorList>
    </citation>
    <scope>NUCLEOTIDE SEQUENCE [LARGE SCALE GENOMIC DNA]</scope>
</reference>
<feature type="region of interest" description="Disordered" evidence="1">
    <location>
        <begin position="202"/>
        <end position="224"/>
    </location>
</feature>
<dbReference type="AlphaFoldDB" id="A0A3L6S0A3"/>
<evidence type="ECO:0000313" key="3">
    <source>
        <dbReference type="EMBL" id="RLN12641.1"/>
    </source>
</evidence>
<gene>
    <name evidence="3" type="ORF">C2845_PM09G24470</name>
</gene>